<dbReference type="Gene3D" id="3.40.50.12650">
    <property type="match status" value="1"/>
</dbReference>
<dbReference type="GO" id="GO:0035312">
    <property type="term" value="F:5'-3' DNA exonuclease activity"/>
    <property type="evidence" value="ECO:0007669"/>
    <property type="project" value="TreeGrafter"/>
</dbReference>
<dbReference type="OrthoDB" id="40950at2157"/>
<reference evidence="4 5" key="1">
    <citation type="journal article" date="2012" name="Environ. Microbiol.">
        <title>The genome of the ammonia-oxidizing Candidatus Nitrososphaera gargensis: insights into metabolic versatility and environmental adaptations.</title>
        <authorList>
            <person name="Spang A."/>
            <person name="Poehlein A."/>
            <person name="Offre P."/>
            <person name="Zumbragel S."/>
            <person name="Haider S."/>
            <person name="Rychlik N."/>
            <person name="Nowka B."/>
            <person name="Schmeisser C."/>
            <person name="Lebedeva E.V."/>
            <person name="Rattei T."/>
            <person name="Bohm C."/>
            <person name="Schmid M."/>
            <person name="Galushko A."/>
            <person name="Hatzenpichler R."/>
            <person name="Weinmaier T."/>
            <person name="Daniel R."/>
            <person name="Schleper C."/>
            <person name="Spieck E."/>
            <person name="Streit W."/>
            <person name="Wagner M."/>
        </authorList>
    </citation>
    <scope>NUCLEOTIDE SEQUENCE [LARGE SCALE GENOMIC DNA]</scope>
    <source>
        <strain evidence="5">Ga9.2</strain>
    </source>
</reference>
<evidence type="ECO:0000256" key="2">
    <source>
        <dbReference type="ARBA" id="ARBA00022801"/>
    </source>
</evidence>
<dbReference type="InterPro" id="IPR036866">
    <property type="entry name" value="RibonucZ/Hydroxyglut_hydro"/>
</dbReference>
<evidence type="ECO:0000256" key="1">
    <source>
        <dbReference type="ARBA" id="ARBA00022722"/>
    </source>
</evidence>
<dbReference type="Gene3D" id="3.60.15.10">
    <property type="entry name" value="Ribonuclease Z/Hydroxyacylglutathione hydrolase-like"/>
    <property type="match status" value="1"/>
</dbReference>
<dbReference type="PANTHER" id="PTHR23240:SF8">
    <property type="entry name" value="PROTEIN ARTEMIS"/>
    <property type="match status" value="1"/>
</dbReference>
<dbReference type="PANTHER" id="PTHR23240">
    <property type="entry name" value="DNA CROSS-LINK REPAIR PROTEIN PSO2/SNM1-RELATED"/>
    <property type="match status" value="1"/>
</dbReference>
<accession>K0ICM5</accession>
<dbReference type="GO" id="GO:0003684">
    <property type="term" value="F:damaged DNA binding"/>
    <property type="evidence" value="ECO:0007669"/>
    <property type="project" value="TreeGrafter"/>
</dbReference>
<dbReference type="HOGENOM" id="CLU_050517_0_0_2"/>
<evidence type="ECO:0000313" key="4">
    <source>
        <dbReference type="EMBL" id="AFU57380.1"/>
    </source>
</evidence>
<evidence type="ECO:0000313" key="5">
    <source>
        <dbReference type="Proteomes" id="UP000008037"/>
    </source>
</evidence>
<dbReference type="Proteomes" id="UP000008037">
    <property type="component" value="Chromosome"/>
</dbReference>
<protein>
    <submittedName>
        <fullName evidence="4">Putative exonuclease of the beta-lactamase fold protein</fullName>
    </submittedName>
</protein>
<organism evidence="4 5">
    <name type="scientific">Nitrososphaera gargensis (strain Ga9.2)</name>
    <dbReference type="NCBI Taxonomy" id="1237085"/>
    <lineage>
        <taxon>Archaea</taxon>
        <taxon>Nitrososphaerota</taxon>
        <taxon>Nitrososphaeria</taxon>
        <taxon>Nitrososphaerales</taxon>
        <taxon>Nitrososphaeraceae</taxon>
        <taxon>Nitrososphaera</taxon>
    </lineage>
</organism>
<dbReference type="BioCyc" id="CNIT1237085:G1324-432-MONOMER"/>
<keyword evidence="3 4" id="KW-0269">Exonuclease</keyword>
<sequence>MTGGVTLGQSGIMVRQNDITIALDPSHPVDCDFTFVSHAHVDHLHRRGRKKIKTQVLASKETTLIAHARGYEIVDAAEEQDGFQLVDTGHILGSRGLLVGDDDVYYTGDISVRERAFMKPAKVPHARTLIIESTFGRPEYVFPPLSEITHKTNKIISEMFNFGIPVILMGYTLGKAQLLTKLFGHWDPIIYDSVAKINSVYSELGVELAGGVTHKQAEEQKLLSKNRPWVMVAPLMSERNAFVREMKERYGAVTIGFSGWAIGSRYRYMMGLDYVMPLSDHCDYNELVEAVKQCRPDKVYTFHGFAREFAESLCEMGFDAEPVGNGHDRKAEKTLSLDSFQ</sequence>
<dbReference type="GeneID" id="13796608"/>
<dbReference type="GO" id="GO:0036297">
    <property type="term" value="P:interstrand cross-link repair"/>
    <property type="evidence" value="ECO:0007669"/>
    <property type="project" value="TreeGrafter"/>
</dbReference>
<dbReference type="GO" id="GO:0006303">
    <property type="term" value="P:double-strand break repair via nonhomologous end joining"/>
    <property type="evidence" value="ECO:0007669"/>
    <property type="project" value="TreeGrafter"/>
</dbReference>
<dbReference type="SUPFAM" id="SSF56281">
    <property type="entry name" value="Metallo-hydrolase/oxidoreductase"/>
    <property type="match status" value="1"/>
</dbReference>
<dbReference type="PATRIC" id="fig|1237085.11.peg.416"/>
<proteinExistence type="predicted"/>
<name>K0ICM5_NITGG</name>
<keyword evidence="5" id="KW-1185">Reference proteome</keyword>
<dbReference type="RefSeq" id="WP_015017926.1">
    <property type="nucleotide sequence ID" value="NC_018719.1"/>
</dbReference>
<dbReference type="InParanoid" id="K0ICM5"/>
<keyword evidence="2" id="KW-0378">Hydrolase</keyword>
<dbReference type="AlphaFoldDB" id="K0ICM5"/>
<evidence type="ECO:0000256" key="3">
    <source>
        <dbReference type="ARBA" id="ARBA00022839"/>
    </source>
</evidence>
<dbReference type="STRING" id="1237085.Ngar_c04330"/>
<gene>
    <name evidence="4" type="ordered locus">Ngar_c04330</name>
</gene>
<dbReference type="KEGG" id="nga:Ngar_c04330"/>
<dbReference type="EMBL" id="CP002408">
    <property type="protein sequence ID" value="AFU57380.1"/>
    <property type="molecule type" value="Genomic_DNA"/>
</dbReference>
<keyword evidence="1" id="KW-0540">Nuclease</keyword>